<protein>
    <submittedName>
        <fullName evidence="2">Transcriptional regulator</fullName>
    </submittedName>
</protein>
<dbReference type="Pfam" id="PF01022">
    <property type="entry name" value="HTH_5"/>
    <property type="match status" value="1"/>
</dbReference>
<dbReference type="Proteomes" id="UP000215931">
    <property type="component" value="Unassembled WGS sequence"/>
</dbReference>
<dbReference type="InterPro" id="IPR011991">
    <property type="entry name" value="ArsR-like_HTH"/>
</dbReference>
<reference evidence="2 3" key="1">
    <citation type="submission" date="2017-08" db="EMBL/GenBank/DDBJ databases">
        <title>Mesorhizobium wenxinae sp. nov., a novel rhizobial species isolated from root nodules of chickpea (Cicer arietinum L.).</title>
        <authorList>
            <person name="Zhang J."/>
        </authorList>
    </citation>
    <scope>NUCLEOTIDE SEQUENCE [LARGE SCALE GENOMIC DNA]</scope>
    <source>
        <strain evidence="3">WYCCWR 10019</strain>
    </source>
</reference>
<keyword evidence="3" id="KW-1185">Reference proteome</keyword>
<dbReference type="OrthoDB" id="9790747at2"/>
<dbReference type="CDD" id="cd00090">
    <property type="entry name" value="HTH_ARSR"/>
    <property type="match status" value="1"/>
</dbReference>
<feature type="domain" description="HTH arsR-type" evidence="1">
    <location>
        <begin position="9"/>
        <end position="103"/>
    </location>
</feature>
<gene>
    <name evidence="2" type="ORF">CIT31_08500</name>
</gene>
<dbReference type="InterPro" id="IPR001845">
    <property type="entry name" value="HTH_ArsR_DNA-bd_dom"/>
</dbReference>
<dbReference type="SMART" id="SM00418">
    <property type="entry name" value="HTH_ARSR"/>
    <property type="match status" value="1"/>
</dbReference>
<sequence>MTVATSPQTSSPSVPPIDGIFRALADPTRRRVVERLNRSPASVSELAQPFEMALPSFIEHLRVLEGCGLVRSEKAGRVRTYRLAPEPLKVAENWLAEQRALWERRLDQFDAYVMTLKEKDK</sequence>
<dbReference type="Gene3D" id="1.10.10.10">
    <property type="entry name" value="Winged helix-like DNA-binding domain superfamily/Winged helix DNA-binding domain"/>
    <property type="match status" value="1"/>
</dbReference>
<dbReference type="PANTHER" id="PTHR38600">
    <property type="entry name" value="TRANSCRIPTIONAL REGULATORY PROTEIN"/>
    <property type="match status" value="1"/>
</dbReference>
<dbReference type="PROSITE" id="PS50987">
    <property type="entry name" value="HTH_ARSR_2"/>
    <property type="match status" value="1"/>
</dbReference>
<comment type="caution">
    <text evidence="2">The sequence shown here is derived from an EMBL/GenBank/DDBJ whole genome shotgun (WGS) entry which is preliminary data.</text>
</comment>
<dbReference type="InterPro" id="IPR036388">
    <property type="entry name" value="WH-like_DNA-bd_sf"/>
</dbReference>
<evidence type="ECO:0000259" key="1">
    <source>
        <dbReference type="PROSITE" id="PS50987"/>
    </source>
</evidence>
<organism evidence="2 3">
    <name type="scientific">Mesorhizobium wenxiniae</name>
    <dbReference type="NCBI Taxonomy" id="2014805"/>
    <lineage>
        <taxon>Bacteria</taxon>
        <taxon>Pseudomonadati</taxon>
        <taxon>Pseudomonadota</taxon>
        <taxon>Alphaproteobacteria</taxon>
        <taxon>Hyphomicrobiales</taxon>
        <taxon>Phyllobacteriaceae</taxon>
        <taxon>Mesorhizobium</taxon>
    </lineage>
</organism>
<evidence type="ECO:0000313" key="2">
    <source>
        <dbReference type="EMBL" id="PAP95835.1"/>
    </source>
</evidence>
<dbReference type="NCBIfam" id="NF033788">
    <property type="entry name" value="HTH_metalloreg"/>
    <property type="match status" value="1"/>
</dbReference>
<dbReference type="GO" id="GO:0003700">
    <property type="term" value="F:DNA-binding transcription factor activity"/>
    <property type="evidence" value="ECO:0007669"/>
    <property type="project" value="InterPro"/>
</dbReference>
<dbReference type="EMBL" id="NPKH01000016">
    <property type="protein sequence ID" value="PAP95835.1"/>
    <property type="molecule type" value="Genomic_DNA"/>
</dbReference>
<evidence type="ECO:0000313" key="3">
    <source>
        <dbReference type="Proteomes" id="UP000215931"/>
    </source>
</evidence>
<dbReference type="SUPFAM" id="SSF46785">
    <property type="entry name" value="Winged helix' DNA-binding domain"/>
    <property type="match status" value="1"/>
</dbReference>
<dbReference type="PRINTS" id="PR00778">
    <property type="entry name" value="HTHARSR"/>
</dbReference>
<dbReference type="PANTHER" id="PTHR38600:SF2">
    <property type="entry name" value="SLL0088 PROTEIN"/>
    <property type="match status" value="1"/>
</dbReference>
<proteinExistence type="predicted"/>
<accession>A0A271KLE4</accession>
<dbReference type="InterPro" id="IPR036390">
    <property type="entry name" value="WH_DNA-bd_sf"/>
</dbReference>
<dbReference type="AlphaFoldDB" id="A0A271KLE4"/>
<name>A0A271KLE4_9HYPH</name>
<dbReference type="RefSeq" id="WP_095518237.1">
    <property type="nucleotide sequence ID" value="NZ_NPKH01000016.1"/>
</dbReference>